<dbReference type="EMBL" id="JAKJXH010000041">
    <property type="protein sequence ID" value="MCF7545428.1"/>
    <property type="molecule type" value="Genomic_DNA"/>
</dbReference>
<reference evidence="1" key="1">
    <citation type="submission" date="2022-01" db="EMBL/GenBank/DDBJ databases">
        <title>Pseudomonas sp. nov. isolated from Antarctic regolith.</title>
        <authorList>
            <person name="Novakova D."/>
            <person name="Sedlar K."/>
        </authorList>
    </citation>
    <scope>NUCLEOTIDE SEQUENCE</scope>
    <source>
        <strain evidence="1">P2647</strain>
    </source>
</reference>
<dbReference type="Proteomes" id="UP001162905">
    <property type="component" value="Unassembled WGS sequence"/>
</dbReference>
<evidence type="ECO:0000313" key="1">
    <source>
        <dbReference type="EMBL" id="MCF7545428.1"/>
    </source>
</evidence>
<sequence length="280" mass="31195">MATENGNTNWPLGVQTVVPAILPAPGNTQFYSYSVFYGANTYRDNAGRSSVPGFKLATFVQAVRLVHTWDYQPDNGIKFSSGVIGTADTLKVQAYGQKDRKTGMKQVYLSPLYLTYSPTDSLHLLTGFNVFLPVGGYDKKDLANTSSNYATYTQEFALTWFPSPSWEVSVEPTISINQRNKDTDYRSGDILNVDYLLGYRLPALPQLQVGLVGYYTHQFTDDRLNGSDVSDTRLKKFAYGPQAFYAFTKTSGVVLKWMHESVVKNGPKGDGLWFEATFAL</sequence>
<dbReference type="InterPro" id="IPR025737">
    <property type="entry name" value="FApF"/>
</dbReference>
<accession>A0ABS9ICI3</accession>
<name>A0ABS9ICI3_9PSED</name>
<proteinExistence type="predicted"/>
<comment type="caution">
    <text evidence="1">The sequence shown here is derived from an EMBL/GenBank/DDBJ whole genome shotgun (WGS) entry which is preliminary data.</text>
</comment>
<protein>
    <submittedName>
        <fullName evidence="1">Transporter</fullName>
    </submittedName>
</protein>
<dbReference type="RefSeq" id="WP_237254726.1">
    <property type="nucleotide sequence ID" value="NZ_JAKJXH010000041.1"/>
</dbReference>
<keyword evidence="2" id="KW-1185">Reference proteome</keyword>
<gene>
    <name evidence="1" type="ORF">L4G47_24850</name>
</gene>
<dbReference type="Pfam" id="PF13557">
    <property type="entry name" value="Phenol_MetA_deg"/>
    <property type="match status" value="1"/>
</dbReference>
<evidence type="ECO:0000313" key="2">
    <source>
        <dbReference type="Proteomes" id="UP001162905"/>
    </source>
</evidence>
<organism evidence="1 2">
    <name type="scientific">Pseudomonas petrae</name>
    <dbReference type="NCBI Taxonomy" id="2912190"/>
    <lineage>
        <taxon>Bacteria</taxon>
        <taxon>Pseudomonadati</taxon>
        <taxon>Pseudomonadota</taxon>
        <taxon>Gammaproteobacteria</taxon>
        <taxon>Pseudomonadales</taxon>
        <taxon>Pseudomonadaceae</taxon>
        <taxon>Pseudomonas</taxon>
    </lineage>
</organism>